<sequence precursor="true">MNFLLSFFLSIYIFFFPKIANATIITSLFNNSNTSLDFWNMSIQAFGIFSLLSFIPAIILMMTSFTRIIIVFGLLKNALGTPSAPPNQILIGLSLFLTFFIMSPTLEKVYHNAYVPYSQEQIDFSTAIKFSLKPFHKFMRKQTRKSDIMLFCKLAKNKYPEKESQIPFRILLPAYMISELKTAFQIGFLIFLPFLVIDLIVASVLMSLGMMMITPTTISLPIKLILFVLSDGWNLLILSLSKSFFL</sequence>
<dbReference type="Pfam" id="PF00813">
    <property type="entry name" value="FliP"/>
    <property type="match status" value="1"/>
</dbReference>
<dbReference type="STRING" id="98804.BTSPAZIEG_0051"/>
<dbReference type="PRINTS" id="PR00951">
    <property type="entry name" value="FLGBIOSNFLIP"/>
</dbReference>
<organism evidence="14 15">
    <name type="scientific">Buchnera aphidicola subsp. Tuberolachnus salignus</name>
    <dbReference type="NCBI Taxonomy" id="98804"/>
    <lineage>
        <taxon>Bacteria</taxon>
        <taxon>Pseudomonadati</taxon>
        <taxon>Pseudomonadota</taxon>
        <taxon>Gammaproteobacteria</taxon>
        <taxon>Enterobacterales</taxon>
        <taxon>Erwiniaceae</taxon>
        <taxon>Buchnera</taxon>
    </lineage>
</organism>
<keyword evidence="10 13" id="KW-0472">Membrane</keyword>
<dbReference type="PRINTS" id="PR01302">
    <property type="entry name" value="TYPE3IMPPROT"/>
</dbReference>
<gene>
    <name evidence="13 14" type="primary">fliP</name>
    <name evidence="14" type="ORF">BTSPAZIEG_0051</name>
</gene>
<evidence type="ECO:0000313" key="14">
    <source>
        <dbReference type="EMBL" id="CUR53035.1"/>
    </source>
</evidence>
<keyword evidence="12 13" id="KW-1006">Bacterial flagellum protein export</keyword>
<comment type="function">
    <text evidence="1 13">Plays a role in the flagellum-specific transport system.</text>
</comment>
<evidence type="ECO:0000256" key="3">
    <source>
        <dbReference type="ARBA" id="ARBA00021714"/>
    </source>
</evidence>
<dbReference type="GO" id="GO:0009425">
    <property type="term" value="C:bacterial-type flagellum basal body"/>
    <property type="evidence" value="ECO:0007669"/>
    <property type="project" value="UniProtKB-SubCell"/>
</dbReference>
<accession>A0A160SX40</accession>
<keyword evidence="11" id="KW-0975">Bacterial flagellum</keyword>
<dbReference type="GO" id="GO:0044781">
    <property type="term" value="P:bacterial-type flagellum organization"/>
    <property type="evidence" value="ECO:0007669"/>
    <property type="project" value="UniProtKB-UniRule"/>
</dbReference>
<keyword evidence="4 13" id="KW-0813">Transport</keyword>
<evidence type="ECO:0000256" key="13">
    <source>
        <dbReference type="RuleBase" id="RU362069"/>
    </source>
</evidence>
<comment type="subcellular location">
    <subcellularLocation>
        <location evidence="13">Cell membrane</location>
        <topology evidence="13">Multi-pass membrane protein</topology>
    </subcellularLocation>
    <subcellularLocation>
        <location evidence="13">Bacterial flagellum basal body</location>
    </subcellularLocation>
</comment>
<dbReference type="PATRIC" id="fig|98804.3.peg.44"/>
<evidence type="ECO:0000256" key="8">
    <source>
        <dbReference type="ARBA" id="ARBA00022927"/>
    </source>
</evidence>
<evidence type="ECO:0000256" key="7">
    <source>
        <dbReference type="ARBA" id="ARBA00022795"/>
    </source>
</evidence>
<evidence type="ECO:0000256" key="2">
    <source>
        <dbReference type="ARBA" id="ARBA00006257"/>
    </source>
</evidence>
<dbReference type="PROSITE" id="PS01060">
    <property type="entry name" value="FLIP_1"/>
    <property type="match status" value="1"/>
</dbReference>
<keyword evidence="8 13" id="KW-0653">Protein transport</keyword>
<dbReference type="InterPro" id="IPR005837">
    <property type="entry name" value="FliP"/>
</dbReference>
<comment type="similarity">
    <text evidence="2 13">Belongs to the FliP/MopC/SpaP family.</text>
</comment>
<evidence type="ECO:0000256" key="4">
    <source>
        <dbReference type="ARBA" id="ARBA00022448"/>
    </source>
</evidence>
<evidence type="ECO:0000256" key="11">
    <source>
        <dbReference type="ARBA" id="ARBA00023143"/>
    </source>
</evidence>
<dbReference type="AlphaFoldDB" id="A0A160SX40"/>
<evidence type="ECO:0000256" key="12">
    <source>
        <dbReference type="ARBA" id="ARBA00023225"/>
    </source>
</evidence>
<feature type="transmembrane region" description="Helical" evidence="13">
    <location>
        <begin position="46"/>
        <end position="75"/>
    </location>
</feature>
<dbReference type="RefSeq" id="WP_075472316.1">
    <property type="nucleotide sequence ID" value="NZ_CP135003.1"/>
</dbReference>
<dbReference type="OrthoDB" id="9805111at2"/>
<keyword evidence="14" id="KW-0966">Cell projection</keyword>
<keyword evidence="6 13" id="KW-0812">Transmembrane</keyword>
<name>A0A160SX40_BUCTT</name>
<keyword evidence="14" id="KW-0969">Cilium</keyword>
<dbReference type="NCBIfam" id="TIGR01103">
    <property type="entry name" value="fliP"/>
    <property type="match status" value="1"/>
</dbReference>
<evidence type="ECO:0000256" key="6">
    <source>
        <dbReference type="ARBA" id="ARBA00022692"/>
    </source>
</evidence>
<evidence type="ECO:0000256" key="10">
    <source>
        <dbReference type="ARBA" id="ARBA00023136"/>
    </source>
</evidence>
<keyword evidence="9 13" id="KW-1133">Transmembrane helix</keyword>
<keyword evidence="5 13" id="KW-1003">Cell membrane</keyword>
<dbReference type="GO" id="GO:0009306">
    <property type="term" value="P:protein secretion"/>
    <property type="evidence" value="ECO:0007669"/>
    <property type="project" value="UniProtKB-UniRule"/>
</dbReference>
<feature type="transmembrane region" description="Helical" evidence="13">
    <location>
        <begin position="220"/>
        <end position="240"/>
    </location>
</feature>
<reference evidence="15" key="1">
    <citation type="submission" date="2015-10" db="EMBL/GenBank/DDBJ databases">
        <authorList>
            <person name="Manzano-Marin A."/>
            <person name="Manzano-Marin A."/>
        </authorList>
    </citation>
    <scope>NUCLEOTIDE SEQUENCE [LARGE SCALE GENOMIC DNA]</scope>
    <source>
        <strain evidence="15">BTs</strain>
    </source>
</reference>
<dbReference type="NCBIfam" id="NF009438">
    <property type="entry name" value="PRK12797.1"/>
    <property type="match status" value="1"/>
</dbReference>
<feature type="transmembrane region" description="Helical" evidence="13">
    <location>
        <begin position="87"/>
        <end position="106"/>
    </location>
</feature>
<feature type="transmembrane region" description="Helical" evidence="13">
    <location>
        <begin position="183"/>
        <end position="208"/>
    </location>
</feature>
<dbReference type="EMBL" id="LN890285">
    <property type="protein sequence ID" value="CUR53035.1"/>
    <property type="molecule type" value="Genomic_DNA"/>
</dbReference>
<evidence type="ECO:0000256" key="1">
    <source>
        <dbReference type="ARBA" id="ARBA00003663"/>
    </source>
</evidence>
<dbReference type="Proteomes" id="UP000243633">
    <property type="component" value="Chromosome 1"/>
</dbReference>
<keyword evidence="7 13" id="KW-1005">Bacterial flagellum biogenesis</keyword>
<dbReference type="InterPro" id="IPR005838">
    <property type="entry name" value="T3SS_IM_P"/>
</dbReference>
<protein>
    <recommendedName>
        <fullName evidence="3 13">Flagellar biosynthetic protein FliP</fullName>
    </recommendedName>
</protein>
<evidence type="ECO:0000256" key="5">
    <source>
        <dbReference type="ARBA" id="ARBA00022475"/>
    </source>
</evidence>
<dbReference type="GO" id="GO:0005886">
    <property type="term" value="C:plasma membrane"/>
    <property type="evidence" value="ECO:0007669"/>
    <property type="project" value="UniProtKB-SubCell"/>
</dbReference>
<proteinExistence type="inferred from homology"/>
<keyword evidence="15" id="KW-1185">Reference proteome</keyword>
<dbReference type="PANTHER" id="PTHR30587:SF0">
    <property type="entry name" value="FLAGELLAR BIOSYNTHETIC PROTEIN FLIP"/>
    <property type="match status" value="1"/>
</dbReference>
<evidence type="ECO:0000256" key="9">
    <source>
        <dbReference type="ARBA" id="ARBA00022989"/>
    </source>
</evidence>
<dbReference type="PANTHER" id="PTHR30587">
    <property type="entry name" value="FLAGELLAR BIOSYNTHETIC PROTEIN FLIP"/>
    <property type="match status" value="1"/>
</dbReference>
<evidence type="ECO:0000313" key="15">
    <source>
        <dbReference type="Proteomes" id="UP000243633"/>
    </source>
</evidence>
<keyword evidence="14" id="KW-0282">Flagellum</keyword>